<gene>
    <name evidence="1" type="ORF">KP509_34G014300</name>
</gene>
<protein>
    <submittedName>
        <fullName evidence="1">Uncharacterized protein</fullName>
    </submittedName>
</protein>
<sequence length="128" mass="14982">MTLLVHSCSFAYINGIAFRERGLRENVNDHHSQASSSQEFCGFYDMIKTERQRFYSLFISVYYFCNDVPLKYFKAYGRICTEGDDMSCSPLALSAEKGTTERDNQRLRDLWHRLYTEEERDIHAGVIV</sequence>
<reference evidence="1" key="1">
    <citation type="submission" date="2021-08" db="EMBL/GenBank/DDBJ databases">
        <title>WGS assembly of Ceratopteris richardii.</title>
        <authorList>
            <person name="Marchant D.B."/>
            <person name="Chen G."/>
            <person name="Jenkins J."/>
            <person name="Shu S."/>
            <person name="Leebens-Mack J."/>
            <person name="Grimwood J."/>
            <person name="Schmutz J."/>
            <person name="Soltis P."/>
            <person name="Soltis D."/>
            <person name="Chen Z.-H."/>
        </authorList>
    </citation>
    <scope>NUCLEOTIDE SEQUENCE</scope>
    <source>
        <strain evidence="1">Whitten #5841</strain>
        <tissue evidence="1">Leaf</tissue>
    </source>
</reference>
<proteinExistence type="predicted"/>
<organism evidence="1 2">
    <name type="scientific">Ceratopteris richardii</name>
    <name type="common">Triangle waterfern</name>
    <dbReference type="NCBI Taxonomy" id="49495"/>
    <lineage>
        <taxon>Eukaryota</taxon>
        <taxon>Viridiplantae</taxon>
        <taxon>Streptophyta</taxon>
        <taxon>Embryophyta</taxon>
        <taxon>Tracheophyta</taxon>
        <taxon>Polypodiopsida</taxon>
        <taxon>Polypodiidae</taxon>
        <taxon>Polypodiales</taxon>
        <taxon>Pteridineae</taxon>
        <taxon>Pteridaceae</taxon>
        <taxon>Parkerioideae</taxon>
        <taxon>Ceratopteris</taxon>
    </lineage>
</organism>
<accession>A0A8T2QIY1</accession>
<name>A0A8T2QIY1_CERRI</name>
<comment type="caution">
    <text evidence="1">The sequence shown here is derived from an EMBL/GenBank/DDBJ whole genome shotgun (WGS) entry which is preliminary data.</text>
</comment>
<dbReference type="AlphaFoldDB" id="A0A8T2QIY1"/>
<dbReference type="EMBL" id="CM035439">
    <property type="protein sequence ID" value="KAH7283574.1"/>
    <property type="molecule type" value="Genomic_DNA"/>
</dbReference>
<evidence type="ECO:0000313" key="1">
    <source>
        <dbReference type="EMBL" id="KAH7283574.1"/>
    </source>
</evidence>
<evidence type="ECO:0000313" key="2">
    <source>
        <dbReference type="Proteomes" id="UP000825935"/>
    </source>
</evidence>
<keyword evidence="2" id="KW-1185">Reference proteome</keyword>
<dbReference type="Proteomes" id="UP000825935">
    <property type="component" value="Chromosome 34"/>
</dbReference>